<dbReference type="Gene3D" id="3.40.250.10">
    <property type="entry name" value="Rhodanese-like domain"/>
    <property type="match status" value="1"/>
</dbReference>
<evidence type="ECO:0000256" key="1">
    <source>
        <dbReference type="ARBA" id="ARBA00023266"/>
    </source>
</evidence>
<dbReference type="InterPro" id="IPR058840">
    <property type="entry name" value="AAA_SelU"/>
</dbReference>
<dbReference type="Pfam" id="PF26341">
    <property type="entry name" value="AAA_SelU"/>
    <property type="match status" value="1"/>
</dbReference>
<dbReference type="PANTHER" id="PTHR30401:SF0">
    <property type="entry name" value="TRNA 2-SELENOURIDINE SYNTHASE"/>
    <property type="match status" value="1"/>
</dbReference>
<dbReference type="SMART" id="SM00450">
    <property type="entry name" value="RHOD"/>
    <property type="match status" value="1"/>
</dbReference>
<evidence type="ECO:0000259" key="2">
    <source>
        <dbReference type="PROSITE" id="PS50206"/>
    </source>
</evidence>
<dbReference type="KEGG" id="palr:HGI30_12645"/>
<dbReference type="GO" id="GO:0043828">
    <property type="term" value="F:tRNA 2-selenouridine synthase activity"/>
    <property type="evidence" value="ECO:0007669"/>
    <property type="project" value="InterPro"/>
</dbReference>
<dbReference type="Proteomes" id="UP000502136">
    <property type="component" value="Chromosome"/>
</dbReference>
<keyword evidence="4" id="KW-1185">Reference proteome</keyword>
<organism evidence="3 4">
    <name type="scientific">Paenibacillus albicereus</name>
    <dbReference type="NCBI Taxonomy" id="2726185"/>
    <lineage>
        <taxon>Bacteria</taxon>
        <taxon>Bacillati</taxon>
        <taxon>Bacillota</taxon>
        <taxon>Bacilli</taxon>
        <taxon>Bacillales</taxon>
        <taxon>Paenibacillaceae</taxon>
        <taxon>Paenibacillus</taxon>
    </lineage>
</organism>
<dbReference type="SUPFAM" id="SSF52821">
    <property type="entry name" value="Rhodanese/Cell cycle control phosphatase"/>
    <property type="match status" value="1"/>
</dbReference>
<gene>
    <name evidence="3" type="primary">mnmH</name>
    <name evidence="3" type="ORF">HGI30_12645</name>
</gene>
<dbReference type="EMBL" id="CP051428">
    <property type="protein sequence ID" value="QJC52326.1"/>
    <property type="molecule type" value="Genomic_DNA"/>
</dbReference>
<protein>
    <submittedName>
        <fullName evidence="3">tRNA 2-selenouridine(34) synthase MnmH</fullName>
    </submittedName>
</protein>
<dbReference type="InterPro" id="IPR001763">
    <property type="entry name" value="Rhodanese-like_dom"/>
</dbReference>
<dbReference type="NCBIfam" id="TIGR03167">
    <property type="entry name" value="tRNA_sel_U_synt"/>
    <property type="match status" value="1"/>
</dbReference>
<name>A0A6H2GYS2_9BACL</name>
<dbReference type="InterPro" id="IPR027417">
    <property type="entry name" value="P-loop_NTPase"/>
</dbReference>
<reference evidence="3 4" key="1">
    <citation type="submission" date="2020-04" db="EMBL/GenBank/DDBJ databases">
        <title>Novel Paenibacillus strain UniB2 isolated from commercial digestive syrup.</title>
        <authorList>
            <person name="Thorat V."/>
            <person name="Kirdat K."/>
            <person name="Tiwarekar B."/>
            <person name="Yadav A."/>
        </authorList>
    </citation>
    <scope>NUCLEOTIDE SEQUENCE [LARGE SCALE GENOMIC DNA]</scope>
    <source>
        <strain evidence="3 4">UniB2</strain>
    </source>
</reference>
<dbReference type="InterPro" id="IPR017582">
    <property type="entry name" value="SelU"/>
</dbReference>
<dbReference type="RefSeq" id="WP_168907887.1">
    <property type="nucleotide sequence ID" value="NZ_CP051428.1"/>
</dbReference>
<evidence type="ECO:0000313" key="4">
    <source>
        <dbReference type="Proteomes" id="UP000502136"/>
    </source>
</evidence>
<dbReference type="PROSITE" id="PS50206">
    <property type="entry name" value="RHODANESE_3"/>
    <property type="match status" value="1"/>
</dbReference>
<dbReference type="SUPFAM" id="SSF52540">
    <property type="entry name" value="P-loop containing nucleoside triphosphate hydrolases"/>
    <property type="match status" value="1"/>
</dbReference>
<evidence type="ECO:0000313" key="3">
    <source>
        <dbReference type="EMBL" id="QJC52326.1"/>
    </source>
</evidence>
<keyword evidence="1" id="KW-0711">Selenium</keyword>
<sequence length="344" mass="39086">MFQDLTVPKLRDMRDRKELTIVDVRSPSEFAEATIPGSVNIPFFDDAERAEVGTLYKQRGMAEAKRRGLELMSAKLPAFIGEFAALPGKIALFCWRGGGRSRTTATLLGLMDIHCYRLAGGYREYRRWVVETLETYRLDKPAYVLHGNTGTGKTAILRQLASEGYPVLDLEGFASHRGSIFGEVGLRGSNQKTFDAELLEALLRFERAPYVIMEAESRRIGKCSMPQFLMDAKESGVPIRLELPMPVRVRHIVQDYRPKEHKDACLHAFKVIKPRMHTPVAKEIQASIEQDRFDVAAELLLEHYYDPRYEHGADRYDQEREKLVRARTEQEALDGVRAALPDAT</sequence>
<dbReference type="AlphaFoldDB" id="A0A6H2GYS2"/>
<dbReference type="NCBIfam" id="NF008750">
    <property type="entry name" value="PRK11784.1-2"/>
    <property type="match status" value="1"/>
</dbReference>
<accession>A0A6H2GYS2</accession>
<dbReference type="InterPro" id="IPR036873">
    <property type="entry name" value="Rhodanese-like_dom_sf"/>
</dbReference>
<dbReference type="PANTHER" id="PTHR30401">
    <property type="entry name" value="TRNA 2-SELENOURIDINE SYNTHASE"/>
    <property type="match status" value="1"/>
</dbReference>
<dbReference type="GO" id="GO:0002098">
    <property type="term" value="P:tRNA wobble uridine modification"/>
    <property type="evidence" value="ECO:0007669"/>
    <property type="project" value="InterPro"/>
</dbReference>
<dbReference type="Pfam" id="PF00581">
    <property type="entry name" value="Rhodanese"/>
    <property type="match status" value="1"/>
</dbReference>
<feature type="domain" description="Rhodanese" evidence="2">
    <location>
        <begin position="15"/>
        <end position="131"/>
    </location>
</feature>
<proteinExistence type="predicted"/>